<name>W9C9U3_SCLBF</name>
<evidence type="ECO:0000313" key="2">
    <source>
        <dbReference type="EMBL" id="ESZ92573.1"/>
    </source>
</evidence>
<dbReference type="OrthoDB" id="3551899at2759"/>
<gene>
    <name evidence="2" type="ORF">SBOR_7033</name>
</gene>
<evidence type="ECO:0000313" key="3">
    <source>
        <dbReference type="Proteomes" id="UP000019487"/>
    </source>
</evidence>
<proteinExistence type="predicted"/>
<reference evidence="2 3" key="1">
    <citation type="journal article" date="2014" name="Genome Announc.">
        <title>Draft genome sequence of Sclerotinia borealis, a psychrophilic plant pathogenic fungus.</title>
        <authorList>
            <person name="Mardanov A.V."/>
            <person name="Beletsky A.V."/>
            <person name="Kadnikov V.V."/>
            <person name="Ignatov A.N."/>
            <person name="Ravin N.V."/>
        </authorList>
    </citation>
    <scope>NUCLEOTIDE SEQUENCE [LARGE SCALE GENOMIC DNA]</scope>
    <source>
        <strain evidence="3">F-4157</strain>
    </source>
</reference>
<dbReference type="EMBL" id="AYSA01000377">
    <property type="protein sequence ID" value="ESZ92573.1"/>
    <property type="molecule type" value="Genomic_DNA"/>
</dbReference>
<comment type="caution">
    <text evidence="2">The sequence shown here is derived from an EMBL/GenBank/DDBJ whole genome shotgun (WGS) entry which is preliminary data.</text>
</comment>
<organism evidence="2 3">
    <name type="scientific">Sclerotinia borealis (strain F-4128)</name>
    <dbReference type="NCBI Taxonomy" id="1432307"/>
    <lineage>
        <taxon>Eukaryota</taxon>
        <taxon>Fungi</taxon>
        <taxon>Dikarya</taxon>
        <taxon>Ascomycota</taxon>
        <taxon>Pezizomycotina</taxon>
        <taxon>Leotiomycetes</taxon>
        <taxon>Helotiales</taxon>
        <taxon>Sclerotiniaceae</taxon>
        <taxon>Sclerotinia</taxon>
    </lineage>
</organism>
<evidence type="ECO:0000256" key="1">
    <source>
        <dbReference type="SAM" id="MobiDB-lite"/>
    </source>
</evidence>
<keyword evidence="3" id="KW-1185">Reference proteome</keyword>
<dbReference type="Proteomes" id="UP000019487">
    <property type="component" value="Unassembled WGS sequence"/>
</dbReference>
<sequence length="205" mass="23365">MEFHIHGEPVFGDPLTLDMNNLSIAQPSSSPPKGLTLRSPTPPSQPPSPPRSSSTTPERPTLTSSRQIYNRYEDYLIRNNKLIAEDCARKLNRELEAGHLLERAEGKDLDMQILLLQAIDTLSVARIRRLATWLVRDDSLLKEWFERELDVEHVDAMVIGKTLVIKLMELIVELVKGNKIVRKSLVKQLLDRKADGTFEIKKFDD</sequence>
<feature type="compositionally biased region" description="Low complexity" evidence="1">
    <location>
        <begin position="51"/>
        <end position="64"/>
    </location>
</feature>
<dbReference type="AlphaFoldDB" id="W9C9U3"/>
<feature type="region of interest" description="Disordered" evidence="1">
    <location>
        <begin position="20"/>
        <end position="64"/>
    </location>
</feature>
<dbReference type="HOGENOM" id="CLU_1338203_0_0_1"/>
<accession>W9C9U3</accession>
<protein>
    <submittedName>
        <fullName evidence="2">Uncharacterized protein</fullName>
    </submittedName>
</protein>
<feature type="compositionally biased region" description="Pro residues" evidence="1">
    <location>
        <begin position="40"/>
        <end position="50"/>
    </location>
</feature>